<proteinExistence type="predicted"/>
<protein>
    <recommendedName>
        <fullName evidence="1">Phasin domain-containing protein</fullName>
    </recommendedName>
</protein>
<dbReference type="AlphaFoldDB" id="A0A2S5KX76"/>
<name>A0A2S5KX76_9PROT</name>
<comment type="caution">
    <text evidence="2">The sequence shown here is derived from an EMBL/GenBank/DDBJ whole genome shotgun (WGS) entry which is preliminary data.</text>
</comment>
<accession>A0A2S5KX76</accession>
<reference evidence="2 3" key="1">
    <citation type="submission" date="2018-02" db="EMBL/GenBank/DDBJ databases">
        <title>novel marine gammaproteobacteria from coastal saline agro ecosystem.</title>
        <authorList>
            <person name="Krishnan R."/>
            <person name="Ramesh Kumar N."/>
        </authorList>
    </citation>
    <scope>NUCLEOTIDE SEQUENCE [LARGE SCALE GENOMIC DNA]</scope>
    <source>
        <strain evidence="2 3">228</strain>
    </source>
</reference>
<organism evidence="2 3">
    <name type="scientific">Proteobacteria bacterium 228</name>
    <dbReference type="NCBI Taxonomy" id="2083153"/>
    <lineage>
        <taxon>Bacteria</taxon>
        <taxon>Pseudomonadati</taxon>
        <taxon>Pseudomonadota</taxon>
    </lineage>
</organism>
<evidence type="ECO:0000313" key="2">
    <source>
        <dbReference type="EMBL" id="PPC79380.1"/>
    </source>
</evidence>
<gene>
    <name evidence="2" type="ORF">C4K68_00240</name>
</gene>
<sequence length="152" mass="16943">MYEAYFTDFKKTFAPMTEAMEISKKAFDKLSSCQSACFVDLSGKCFKQSQALMETKDVKAAMDLQVQFAKDMEARLTNTFEESVAAMTEARESYTALFEKQMSELTDSSTAFDFSKFVDFSKFALDKAKETTKEVTKTASKTASKAAATATE</sequence>
<evidence type="ECO:0000313" key="3">
    <source>
        <dbReference type="Proteomes" id="UP000238196"/>
    </source>
</evidence>
<dbReference type="Proteomes" id="UP000238196">
    <property type="component" value="Unassembled WGS sequence"/>
</dbReference>
<dbReference type="Pfam" id="PF09361">
    <property type="entry name" value="Phasin_2"/>
    <property type="match status" value="1"/>
</dbReference>
<evidence type="ECO:0000259" key="1">
    <source>
        <dbReference type="Pfam" id="PF09361"/>
    </source>
</evidence>
<dbReference type="InterPro" id="IPR018968">
    <property type="entry name" value="Phasin"/>
</dbReference>
<dbReference type="EMBL" id="PRLP01000001">
    <property type="protein sequence ID" value="PPC79380.1"/>
    <property type="molecule type" value="Genomic_DNA"/>
</dbReference>
<feature type="domain" description="Phasin" evidence="1">
    <location>
        <begin position="10"/>
        <end position="102"/>
    </location>
</feature>
<dbReference type="OrthoDB" id="6119883at2"/>